<proteinExistence type="predicted"/>
<organism evidence="1 2">
    <name type="scientific">Rhodopirellula baltica SH28</name>
    <dbReference type="NCBI Taxonomy" id="993517"/>
    <lineage>
        <taxon>Bacteria</taxon>
        <taxon>Pseudomonadati</taxon>
        <taxon>Planctomycetota</taxon>
        <taxon>Planctomycetia</taxon>
        <taxon>Pirellulales</taxon>
        <taxon>Pirellulaceae</taxon>
        <taxon>Rhodopirellula</taxon>
    </lineage>
</organism>
<protein>
    <submittedName>
        <fullName evidence="1">Uncharacterized protein</fullName>
    </submittedName>
</protein>
<dbReference type="EMBL" id="AMCW01000146">
    <property type="protein sequence ID" value="EKJ99402.1"/>
    <property type="molecule type" value="Genomic_DNA"/>
</dbReference>
<evidence type="ECO:0000313" key="2">
    <source>
        <dbReference type="Proteomes" id="UP000007993"/>
    </source>
</evidence>
<name>K5DAC2_RHOBT</name>
<reference evidence="1 2" key="1">
    <citation type="journal article" date="2013" name="Mar. Genomics">
        <title>Expression of sulfatases in Rhodopirellula baltica and the diversity of sulfatases in the genus Rhodopirellula.</title>
        <authorList>
            <person name="Wegner C.E."/>
            <person name="Richter-Heitmann T."/>
            <person name="Klindworth A."/>
            <person name="Klockow C."/>
            <person name="Richter M."/>
            <person name="Achstetter T."/>
            <person name="Glockner F.O."/>
            <person name="Harder J."/>
        </authorList>
    </citation>
    <scope>NUCLEOTIDE SEQUENCE [LARGE SCALE GENOMIC DNA]</scope>
    <source>
        <strain evidence="1 2">SH28</strain>
    </source>
</reference>
<dbReference type="AlphaFoldDB" id="K5DAC2"/>
<comment type="caution">
    <text evidence="1">The sequence shown here is derived from an EMBL/GenBank/DDBJ whole genome shotgun (WGS) entry which is preliminary data.</text>
</comment>
<dbReference type="PATRIC" id="fig|993517.3.peg.5725"/>
<gene>
    <name evidence="1" type="ORF">RBSH_05286</name>
</gene>
<evidence type="ECO:0000313" key="1">
    <source>
        <dbReference type="EMBL" id="EKJ99402.1"/>
    </source>
</evidence>
<sequence length="74" mass="8087">MISRTPFQGLAYVPIASIRYCERKAKQSVIPSFLGATCRRGVSRDLGRWRYGELLGRVAIAAGAGFLQTGIQSI</sequence>
<accession>K5DAC2</accession>
<dbReference type="Proteomes" id="UP000007993">
    <property type="component" value="Unassembled WGS sequence"/>
</dbReference>